<reference evidence="2" key="1">
    <citation type="submission" date="2021-05" db="EMBL/GenBank/DDBJ databases">
        <authorList>
            <person name="Alioto T."/>
            <person name="Alioto T."/>
            <person name="Gomez Garrido J."/>
        </authorList>
    </citation>
    <scope>NUCLEOTIDE SEQUENCE</scope>
</reference>
<feature type="compositionally biased region" description="Low complexity" evidence="1">
    <location>
        <begin position="500"/>
        <end position="511"/>
    </location>
</feature>
<evidence type="ECO:0000256" key="1">
    <source>
        <dbReference type="SAM" id="MobiDB-lite"/>
    </source>
</evidence>
<feature type="compositionally biased region" description="Pro residues" evidence="1">
    <location>
        <begin position="452"/>
        <end position="463"/>
    </location>
</feature>
<sequence>MWRCTGIWFIWLIWPIRSTIFRRCFRRRTFCSTAVVRRCTVCRRADRELRVGRCLGTNRAIPPILGSRRGLINSRRLPLLRKGLPRISSSSHHRRSSSKDLLGNLRLSRPQARPISRRRRISSNRPEVIVVELDLRKRVRHRRLRRLVKRRLIRGRPFQDSRVVPAFRLSRRRWHPRTRAIRRSAARTSSMDTIRAIRRRISRIKVNPVIHRTVHQTRPKVIRHKAIITEACHRPHPDRFRPRARPTPAQVLHKAPRVVPSRAAISKGHRTPQHHSPITVHLASILRSLPAVLRCRTPTQVTAALIPRTRTVNLRQVTHQPVANPAIHHRRSNNIQAPVIPRQANRTVLQPRRSRPAPQLHQPAHHQLKPPERQPTPTNPARPQDKPLPLARQPTLRPPARPTFLQPRQPDTPPVQAPPEPPRHHKHTHPPQPNPDNPIRPKAATRRHPKPVARPSPTPPLHPRPNTNNPRAVPLPTPNPAAAPPEPVPKANPDHPRDPAPSTRPTATTSKATRRFRRPRDSTSRVATPASTSGHRTPKCHHPDRRDRRRRARTATDTDSRRSKPNLFVFFRFLFTTLFKRTIPCNLTAVVCSL</sequence>
<feature type="region of interest" description="Disordered" evidence="1">
    <location>
        <begin position="322"/>
        <end position="561"/>
    </location>
</feature>
<proteinExistence type="predicted"/>
<feature type="compositionally biased region" description="Pro residues" evidence="1">
    <location>
        <begin position="473"/>
        <end position="490"/>
    </location>
</feature>
<evidence type="ECO:0000313" key="2">
    <source>
        <dbReference type="EMBL" id="CAG6573950.1"/>
    </source>
</evidence>
<feature type="compositionally biased region" description="Basic residues" evidence="1">
    <location>
        <begin position="536"/>
        <end position="553"/>
    </location>
</feature>
<dbReference type="AlphaFoldDB" id="A0A8D8JHL3"/>
<dbReference type="EMBL" id="HBUE01185345">
    <property type="protein sequence ID" value="CAG6522333.1"/>
    <property type="molecule type" value="Transcribed_RNA"/>
</dbReference>
<dbReference type="EMBL" id="HBUE01291038">
    <property type="protein sequence ID" value="CAG6573950.1"/>
    <property type="molecule type" value="Transcribed_RNA"/>
</dbReference>
<accession>A0A8D8JHL3</accession>
<organism evidence="2">
    <name type="scientific">Culex pipiens</name>
    <name type="common">House mosquito</name>
    <dbReference type="NCBI Taxonomy" id="7175"/>
    <lineage>
        <taxon>Eukaryota</taxon>
        <taxon>Metazoa</taxon>
        <taxon>Ecdysozoa</taxon>
        <taxon>Arthropoda</taxon>
        <taxon>Hexapoda</taxon>
        <taxon>Insecta</taxon>
        <taxon>Pterygota</taxon>
        <taxon>Neoptera</taxon>
        <taxon>Endopterygota</taxon>
        <taxon>Diptera</taxon>
        <taxon>Nematocera</taxon>
        <taxon>Culicoidea</taxon>
        <taxon>Culicidae</taxon>
        <taxon>Culicinae</taxon>
        <taxon>Culicini</taxon>
        <taxon>Culex</taxon>
        <taxon>Culex</taxon>
    </lineage>
</organism>
<name>A0A8D8JHL3_CULPI</name>
<protein>
    <submittedName>
        <fullName evidence="2">(northern house mosquito) hypothetical protein</fullName>
    </submittedName>
</protein>
<feature type="compositionally biased region" description="Pro residues" evidence="1">
    <location>
        <begin position="410"/>
        <end position="420"/>
    </location>
</feature>